<dbReference type="PANTHER" id="PTHR15160:SF1">
    <property type="entry name" value="VON HIPPEL-LINDAU DISEASE TUMOR SUPPRESSOR"/>
    <property type="match status" value="1"/>
</dbReference>
<dbReference type="AlphaFoldDB" id="A0A381PTH1"/>
<gene>
    <name evidence="2" type="ORF">METZ01_LOCUS23206</name>
</gene>
<organism evidence="2">
    <name type="scientific">marine metagenome</name>
    <dbReference type="NCBI Taxonomy" id="408172"/>
    <lineage>
        <taxon>unclassified sequences</taxon>
        <taxon>metagenomes</taxon>
        <taxon>ecological metagenomes</taxon>
    </lineage>
</organism>
<dbReference type="Pfam" id="PF02577">
    <property type="entry name" value="BFN_dom"/>
    <property type="match status" value="1"/>
</dbReference>
<dbReference type="PANTHER" id="PTHR15160">
    <property type="entry name" value="VON HIPPEL-LINDAU PROTEIN"/>
    <property type="match status" value="1"/>
</dbReference>
<dbReference type="Pfam" id="PF02151">
    <property type="entry name" value="UVR"/>
    <property type="match status" value="1"/>
</dbReference>
<dbReference type="Gene3D" id="3.10.690.10">
    <property type="entry name" value="Bifunctional nuclease domain"/>
    <property type="match status" value="1"/>
</dbReference>
<protein>
    <recommendedName>
        <fullName evidence="1">BFN domain-containing protein</fullName>
    </recommendedName>
</protein>
<dbReference type="InterPro" id="IPR036104">
    <property type="entry name" value="BFN_sf"/>
</dbReference>
<feature type="domain" description="BFN" evidence="1">
    <location>
        <begin position="3"/>
        <end position="136"/>
    </location>
</feature>
<evidence type="ECO:0000259" key="1">
    <source>
        <dbReference type="PROSITE" id="PS51658"/>
    </source>
</evidence>
<dbReference type="SUPFAM" id="SSF103256">
    <property type="entry name" value="Hypothetical protein TM0160"/>
    <property type="match status" value="1"/>
</dbReference>
<dbReference type="PROSITE" id="PS51658">
    <property type="entry name" value="BFN"/>
    <property type="match status" value="1"/>
</dbReference>
<dbReference type="GO" id="GO:0004518">
    <property type="term" value="F:nuclease activity"/>
    <property type="evidence" value="ECO:0007669"/>
    <property type="project" value="InterPro"/>
</dbReference>
<name>A0A381PTH1_9ZZZZ</name>
<sequence length="189" mass="21291">MKKIKLEILGLSSSVDSQSGSFALVLKEMNGDRRLPIIIGMFEAQSIAMEIEKIIPNRPMTHDLFKSLSSKFNFSVTEVIITDIKEGVFFSKIFFSDSKKNVSIDARPSDAIAIAIRFGVNVYTNDKVMRDAGILFDEVNVDNKVDKKSKVKTLGDMTISELNNSLDLSINDENYEFAARIRDEIKKRN</sequence>
<evidence type="ECO:0000313" key="2">
    <source>
        <dbReference type="EMBL" id="SUZ70352.1"/>
    </source>
</evidence>
<proteinExistence type="predicted"/>
<accession>A0A381PTH1</accession>
<dbReference type="InterPro" id="IPR003729">
    <property type="entry name" value="Bi_nuclease_dom"/>
</dbReference>
<reference evidence="2" key="1">
    <citation type="submission" date="2018-05" db="EMBL/GenBank/DDBJ databases">
        <authorList>
            <person name="Lanie J.A."/>
            <person name="Ng W.-L."/>
            <person name="Kazmierczak K.M."/>
            <person name="Andrzejewski T.M."/>
            <person name="Davidsen T.M."/>
            <person name="Wayne K.J."/>
            <person name="Tettelin H."/>
            <person name="Glass J.I."/>
            <person name="Rusch D."/>
            <person name="Podicherti R."/>
            <person name="Tsui H.-C.T."/>
            <person name="Winkler M.E."/>
        </authorList>
    </citation>
    <scope>NUCLEOTIDE SEQUENCE</scope>
</reference>
<dbReference type="InterPro" id="IPR001943">
    <property type="entry name" value="UVR_dom"/>
</dbReference>
<dbReference type="EMBL" id="UINC01001088">
    <property type="protein sequence ID" value="SUZ70352.1"/>
    <property type="molecule type" value="Genomic_DNA"/>
</dbReference>